<dbReference type="OrthoDB" id="9804721at2"/>
<name>A0A6N8TKX9_SHIZO</name>
<proteinExistence type="predicted"/>
<dbReference type="EMBL" id="WUML01000037">
    <property type="protein sequence ID" value="MXO02926.1"/>
    <property type="molecule type" value="Genomic_DNA"/>
</dbReference>
<dbReference type="Gene3D" id="3.40.50.12370">
    <property type="match status" value="1"/>
</dbReference>
<sequence length="241" mass="26072">MFYQSILVNLDIERPVEPITEAAVDLASRSGARLIGLCAAGTLAERMEEARATFLHLAANRIEAEWRGETMAPTEAVVAAARVADLVLMAAGDRADPATVVLRAGRPLLVVGSDCDTIATRKIVIGWKDTREARRAIADALPLLSVAYDVAVVSVSPEPAPAERQSLSDIVSYLARHNVKARPQMIKSADETIGFLQFVDESDADIVVTGAYGHSRLREWVFGGITGLLLEENTRTRFLSC</sequence>
<protein>
    <submittedName>
        <fullName evidence="1">Universal stress protein</fullName>
    </submittedName>
</protein>
<accession>A0A6N8TKX9</accession>
<evidence type="ECO:0000313" key="2">
    <source>
        <dbReference type="Proteomes" id="UP000440304"/>
    </source>
</evidence>
<gene>
    <name evidence="1" type="ORF">GR156_21740</name>
</gene>
<dbReference type="Proteomes" id="UP000440304">
    <property type="component" value="Unassembled WGS sequence"/>
</dbReference>
<dbReference type="RefSeq" id="WP_117371526.1">
    <property type="nucleotide sequence ID" value="NZ_CP086610.1"/>
</dbReference>
<comment type="caution">
    <text evidence="1">The sequence shown here is derived from an EMBL/GenBank/DDBJ whole genome shotgun (WGS) entry which is preliminary data.</text>
</comment>
<dbReference type="CDD" id="cd00293">
    <property type="entry name" value="USP-like"/>
    <property type="match status" value="1"/>
</dbReference>
<organism evidence="1 2">
    <name type="scientific">Shinella zoogloeoides</name>
    <name type="common">Crabtreella saccharophila</name>
    <dbReference type="NCBI Taxonomy" id="352475"/>
    <lineage>
        <taxon>Bacteria</taxon>
        <taxon>Pseudomonadati</taxon>
        <taxon>Pseudomonadota</taxon>
        <taxon>Alphaproteobacteria</taxon>
        <taxon>Hyphomicrobiales</taxon>
        <taxon>Rhizobiaceae</taxon>
        <taxon>Shinella</taxon>
    </lineage>
</organism>
<evidence type="ECO:0000313" key="1">
    <source>
        <dbReference type="EMBL" id="MXO02926.1"/>
    </source>
</evidence>
<dbReference type="SUPFAM" id="SSF52402">
    <property type="entry name" value="Adenine nucleotide alpha hydrolases-like"/>
    <property type="match status" value="2"/>
</dbReference>
<dbReference type="AlphaFoldDB" id="A0A6N8TKX9"/>
<reference evidence="1 2" key="1">
    <citation type="submission" date="2019-12" db="EMBL/GenBank/DDBJ databases">
        <title>Shinella granuli gen. nov., sp. nov., and proposal of the reclassification of Zoogloea ramigera ATCC 19623 as Shinella zoogloeoides sp. nov.</title>
        <authorList>
            <person name="Gao J."/>
        </authorList>
    </citation>
    <scope>NUCLEOTIDE SEQUENCE [LARGE SCALE GENOMIC DNA]</scope>
    <source>
        <strain evidence="1 2">DSM 287</strain>
    </source>
</reference>